<evidence type="ECO:0000256" key="9">
    <source>
        <dbReference type="PROSITE-ProRule" id="PRU00175"/>
    </source>
</evidence>
<dbReference type="Proteomes" id="UP001313282">
    <property type="component" value="Unassembled WGS sequence"/>
</dbReference>
<dbReference type="Gene3D" id="3.30.40.10">
    <property type="entry name" value="Zinc/RING finger domain, C3HC4 (zinc finger)"/>
    <property type="match status" value="1"/>
</dbReference>
<dbReference type="SUPFAM" id="SSF57850">
    <property type="entry name" value="RING/U-box"/>
    <property type="match status" value="1"/>
</dbReference>
<feature type="region of interest" description="Disordered" evidence="10">
    <location>
        <begin position="51"/>
        <end position="216"/>
    </location>
</feature>
<feature type="compositionally biased region" description="Gly residues" evidence="10">
    <location>
        <begin position="530"/>
        <end position="545"/>
    </location>
</feature>
<keyword evidence="5" id="KW-0479">Metal-binding</keyword>
<dbReference type="InterPro" id="IPR001841">
    <property type="entry name" value="Znf_RING"/>
</dbReference>
<evidence type="ECO:0000256" key="5">
    <source>
        <dbReference type="ARBA" id="ARBA00022723"/>
    </source>
</evidence>
<dbReference type="PANTHER" id="PTHR45931:SF3">
    <property type="entry name" value="RING ZINC FINGER-CONTAINING PROTEIN"/>
    <property type="match status" value="1"/>
</dbReference>
<name>A0AAN8NQF2_9PEZI</name>
<evidence type="ECO:0000256" key="10">
    <source>
        <dbReference type="SAM" id="MobiDB-lite"/>
    </source>
</evidence>
<evidence type="ECO:0000256" key="8">
    <source>
        <dbReference type="ARBA" id="ARBA00022833"/>
    </source>
</evidence>
<dbReference type="AlphaFoldDB" id="A0AAN8NQF2"/>
<accession>A0AAN8NQF2</accession>
<proteinExistence type="predicted"/>
<keyword evidence="13" id="KW-1185">Reference proteome</keyword>
<protein>
    <recommendedName>
        <fullName evidence="3">RING-type E3 ubiquitin transferase</fullName>
        <ecNumber evidence="3">2.3.2.27</ecNumber>
    </recommendedName>
</protein>
<dbReference type="SMART" id="SM00184">
    <property type="entry name" value="RING"/>
    <property type="match status" value="1"/>
</dbReference>
<feature type="domain" description="RING-type" evidence="11">
    <location>
        <begin position="457"/>
        <end position="498"/>
    </location>
</feature>
<feature type="compositionally biased region" description="Basic and acidic residues" evidence="10">
    <location>
        <begin position="85"/>
        <end position="95"/>
    </location>
</feature>
<feature type="compositionally biased region" description="Pro residues" evidence="10">
    <location>
        <begin position="513"/>
        <end position="529"/>
    </location>
</feature>
<evidence type="ECO:0000256" key="1">
    <source>
        <dbReference type="ARBA" id="ARBA00000900"/>
    </source>
</evidence>
<feature type="compositionally biased region" description="Polar residues" evidence="10">
    <location>
        <begin position="263"/>
        <end position="275"/>
    </location>
</feature>
<dbReference type="EMBL" id="JAVHNR010000007">
    <property type="protein sequence ID" value="KAK6336667.1"/>
    <property type="molecule type" value="Genomic_DNA"/>
</dbReference>
<feature type="compositionally biased region" description="Basic and acidic residues" evidence="10">
    <location>
        <begin position="185"/>
        <end position="194"/>
    </location>
</feature>
<evidence type="ECO:0000256" key="3">
    <source>
        <dbReference type="ARBA" id="ARBA00012483"/>
    </source>
</evidence>
<evidence type="ECO:0000313" key="12">
    <source>
        <dbReference type="EMBL" id="KAK6336667.1"/>
    </source>
</evidence>
<comment type="caution">
    <text evidence="12">The sequence shown here is derived from an EMBL/GenBank/DDBJ whole genome shotgun (WGS) entry which is preliminary data.</text>
</comment>
<dbReference type="InterPro" id="IPR013083">
    <property type="entry name" value="Znf_RING/FYVE/PHD"/>
</dbReference>
<evidence type="ECO:0000256" key="6">
    <source>
        <dbReference type="ARBA" id="ARBA00022771"/>
    </source>
</evidence>
<dbReference type="InterPro" id="IPR051834">
    <property type="entry name" value="RING_finger_E3_ligase"/>
</dbReference>
<evidence type="ECO:0000256" key="4">
    <source>
        <dbReference type="ARBA" id="ARBA00022679"/>
    </source>
</evidence>
<feature type="compositionally biased region" description="Acidic residues" evidence="10">
    <location>
        <begin position="65"/>
        <end position="74"/>
    </location>
</feature>
<dbReference type="GO" id="GO:0005634">
    <property type="term" value="C:nucleus"/>
    <property type="evidence" value="ECO:0007669"/>
    <property type="project" value="TreeGrafter"/>
</dbReference>
<dbReference type="PROSITE" id="PS50089">
    <property type="entry name" value="ZF_RING_2"/>
    <property type="match status" value="1"/>
</dbReference>
<dbReference type="EC" id="2.3.2.27" evidence="3"/>
<reference evidence="12 13" key="1">
    <citation type="submission" date="2019-10" db="EMBL/GenBank/DDBJ databases">
        <authorList>
            <person name="Palmer J.M."/>
        </authorList>
    </citation>
    <scope>NUCLEOTIDE SEQUENCE [LARGE SCALE GENOMIC DNA]</scope>
    <source>
        <strain evidence="12 13">TWF718</strain>
    </source>
</reference>
<sequence>MSGLPPRQPSGGNQRRELVYCHSCQNEWYRDQHGLVCPDCSSDFIEILEGEESDPRQGHHHPMFDSDDDDDDDEFHAHHHHHQHIHGDHNSRETRYGPAPHGTGFTLRMGGGSGPQISFRTLQSQFGGNANSPPPHHPFGGGHVVGGMNPRQSPFPSSPFDNFHAQFPGSAARSMRPTPQSDQPGQHRDDHQQRDQQSQQQRTPPAATPNFGNSSQPIADMFASIIQSIVGAPREGDPNGDVRNQNFHVPGAFPGGRSPPAAGQNNPGQGSSQAEGLSGPGHTPGTVPSPGAWPHASSPHAGSPHAGSPLGMESPLFMQMPRGRGGVTYYSSTRTWTGPNGEVRTIRTSSPMPPHGQQQGMPEDPAQLNLANILVNIIGASAHGEENNGFPPLFRAFGLGHGQTGDYAWNQQDMDRILSQLMEQHQGNAPPPASEDSIKNLPKVKVTQAEVDDGSECVVCQDEYKVNEDVVKLPCRHIYHEECVTRWLETHDACPICRTPITPEDQRRQRTAPGPPGPGAPGPGFPPLPGQGGNGGPGGSSGAAGGSSNIHTSSGSGGSNGARWSWTASFGRG</sequence>
<organism evidence="12 13">
    <name type="scientific">Orbilia javanica</name>
    <dbReference type="NCBI Taxonomy" id="47235"/>
    <lineage>
        <taxon>Eukaryota</taxon>
        <taxon>Fungi</taxon>
        <taxon>Dikarya</taxon>
        <taxon>Ascomycota</taxon>
        <taxon>Pezizomycotina</taxon>
        <taxon>Orbiliomycetes</taxon>
        <taxon>Orbiliales</taxon>
        <taxon>Orbiliaceae</taxon>
        <taxon>Orbilia</taxon>
    </lineage>
</organism>
<comment type="pathway">
    <text evidence="2">Protein modification; protein ubiquitination.</text>
</comment>
<comment type="catalytic activity">
    <reaction evidence="1">
        <text>S-ubiquitinyl-[E2 ubiquitin-conjugating enzyme]-L-cysteine + [acceptor protein]-L-lysine = [E2 ubiquitin-conjugating enzyme]-L-cysteine + N(6)-ubiquitinyl-[acceptor protein]-L-lysine.</text>
        <dbReference type="EC" id="2.3.2.27"/>
    </reaction>
</comment>
<dbReference type="CDD" id="cd16454">
    <property type="entry name" value="RING-H2_PA-TM-RING"/>
    <property type="match status" value="1"/>
</dbReference>
<evidence type="ECO:0000256" key="2">
    <source>
        <dbReference type="ARBA" id="ARBA00004906"/>
    </source>
</evidence>
<dbReference type="GO" id="GO:0008270">
    <property type="term" value="F:zinc ion binding"/>
    <property type="evidence" value="ECO:0007669"/>
    <property type="project" value="UniProtKB-KW"/>
</dbReference>
<dbReference type="FunFam" id="3.30.40.10:FF:000069">
    <property type="entry name" value="E3 ubiquitin-protein ligase RNF115"/>
    <property type="match status" value="1"/>
</dbReference>
<feature type="compositionally biased region" description="Polar residues" evidence="10">
    <location>
        <begin position="115"/>
        <end position="131"/>
    </location>
</feature>
<evidence type="ECO:0000259" key="11">
    <source>
        <dbReference type="PROSITE" id="PS50089"/>
    </source>
</evidence>
<gene>
    <name evidence="12" type="ORF">TWF718_009460</name>
</gene>
<feature type="region of interest" description="Disordered" evidence="10">
    <location>
        <begin position="498"/>
        <end position="573"/>
    </location>
</feature>
<dbReference type="GO" id="GO:0006511">
    <property type="term" value="P:ubiquitin-dependent protein catabolic process"/>
    <property type="evidence" value="ECO:0007669"/>
    <property type="project" value="TreeGrafter"/>
</dbReference>
<evidence type="ECO:0000256" key="7">
    <source>
        <dbReference type="ARBA" id="ARBA00022786"/>
    </source>
</evidence>
<evidence type="ECO:0000313" key="13">
    <source>
        <dbReference type="Proteomes" id="UP001313282"/>
    </source>
</evidence>
<keyword evidence="4" id="KW-0808">Transferase</keyword>
<dbReference type="GO" id="GO:0061630">
    <property type="term" value="F:ubiquitin protein ligase activity"/>
    <property type="evidence" value="ECO:0007669"/>
    <property type="project" value="UniProtKB-EC"/>
</dbReference>
<keyword evidence="8" id="KW-0862">Zinc</keyword>
<dbReference type="PANTHER" id="PTHR45931">
    <property type="entry name" value="SI:CH211-59O9.10"/>
    <property type="match status" value="1"/>
</dbReference>
<feature type="region of interest" description="Disordered" evidence="10">
    <location>
        <begin position="231"/>
        <end position="319"/>
    </location>
</feature>
<dbReference type="GO" id="GO:0000209">
    <property type="term" value="P:protein polyubiquitination"/>
    <property type="evidence" value="ECO:0007669"/>
    <property type="project" value="UniProtKB-ARBA"/>
</dbReference>
<keyword evidence="6 9" id="KW-0863">Zinc-finger</keyword>
<dbReference type="Pfam" id="PF13639">
    <property type="entry name" value="zf-RING_2"/>
    <property type="match status" value="1"/>
</dbReference>
<keyword evidence="7" id="KW-0833">Ubl conjugation pathway</keyword>